<feature type="binding site" evidence="16">
    <location>
        <position position="181"/>
    </location>
    <ligand>
        <name>substrate</name>
    </ligand>
</feature>
<dbReference type="EMBL" id="UNSC01000001">
    <property type="protein sequence ID" value="SZD71315.1"/>
    <property type="molecule type" value="Genomic_DNA"/>
</dbReference>
<evidence type="ECO:0000256" key="10">
    <source>
        <dbReference type="ARBA" id="ARBA00022777"/>
    </source>
</evidence>
<gene>
    <name evidence="16 17" type="primary">coaX</name>
    <name evidence="17" type="ORF">SAMEA104719789_00412</name>
</gene>
<feature type="binding site" evidence="16">
    <location>
        <position position="129"/>
    </location>
    <ligand>
        <name>ATP</name>
        <dbReference type="ChEBI" id="CHEBI:30616"/>
    </ligand>
</feature>
<dbReference type="HAMAP" id="MF_01274">
    <property type="entry name" value="Pantothen_kinase_3"/>
    <property type="match status" value="1"/>
</dbReference>
<organism evidence="17 18">
    <name type="scientific">Candidatus Ornithobacterium hominis</name>
    <dbReference type="NCBI Taxonomy" id="2497989"/>
    <lineage>
        <taxon>Bacteria</taxon>
        <taxon>Pseudomonadati</taxon>
        <taxon>Bacteroidota</taxon>
        <taxon>Flavobacteriia</taxon>
        <taxon>Flavobacteriales</taxon>
        <taxon>Weeksellaceae</taxon>
        <taxon>Ornithobacterium</taxon>
    </lineage>
</organism>
<keyword evidence="16" id="KW-0479">Metal-binding</keyword>
<evidence type="ECO:0000256" key="13">
    <source>
        <dbReference type="ARBA" id="ARBA00022993"/>
    </source>
</evidence>
<dbReference type="EC" id="2.7.1.33" evidence="6 16"/>
<dbReference type="Proteomes" id="UP000262142">
    <property type="component" value="Unassembled WGS sequence"/>
</dbReference>
<proteinExistence type="inferred from homology"/>
<comment type="cofactor">
    <cofactor evidence="16">
        <name>NH4(+)</name>
        <dbReference type="ChEBI" id="CHEBI:28938"/>
    </cofactor>
    <cofactor evidence="16">
        <name>K(+)</name>
        <dbReference type="ChEBI" id="CHEBI:29103"/>
    </cofactor>
    <text evidence="16">A monovalent cation. Ammonium or potassium.</text>
</comment>
<evidence type="ECO:0000256" key="6">
    <source>
        <dbReference type="ARBA" id="ARBA00012102"/>
    </source>
</evidence>
<evidence type="ECO:0000256" key="12">
    <source>
        <dbReference type="ARBA" id="ARBA00022958"/>
    </source>
</evidence>
<keyword evidence="18" id="KW-1185">Reference proteome</keyword>
<dbReference type="AlphaFoldDB" id="A0A383TUS6"/>
<dbReference type="GO" id="GO:0004594">
    <property type="term" value="F:pantothenate kinase activity"/>
    <property type="evidence" value="ECO:0007669"/>
    <property type="project" value="UniProtKB-UniRule"/>
</dbReference>
<comment type="cofactor">
    <cofactor evidence="2">
        <name>K(+)</name>
        <dbReference type="ChEBI" id="CHEBI:29103"/>
    </cofactor>
</comment>
<feature type="binding site" evidence="16">
    <location>
        <begin position="6"/>
        <end position="13"/>
    </location>
    <ligand>
        <name>ATP</name>
        <dbReference type="ChEBI" id="CHEBI:30616"/>
    </ligand>
</feature>
<comment type="subcellular location">
    <subcellularLocation>
        <location evidence="3 16">Cytoplasm</location>
    </subcellularLocation>
</comment>
<comment type="catalytic activity">
    <reaction evidence="1 16">
        <text>(R)-pantothenate + ATP = (R)-4'-phosphopantothenate + ADP + H(+)</text>
        <dbReference type="Rhea" id="RHEA:16373"/>
        <dbReference type="ChEBI" id="CHEBI:10986"/>
        <dbReference type="ChEBI" id="CHEBI:15378"/>
        <dbReference type="ChEBI" id="CHEBI:29032"/>
        <dbReference type="ChEBI" id="CHEBI:30616"/>
        <dbReference type="ChEBI" id="CHEBI:456216"/>
        <dbReference type="EC" id="2.7.1.33"/>
    </reaction>
</comment>
<dbReference type="GO" id="GO:0046872">
    <property type="term" value="F:metal ion binding"/>
    <property type="evidence" value="ECO:0007669"/>
    <property type="project" value="UniProtKB-KW"/>
</dbReference>
<dbReference type="InterPro" id="IPR043129">
    <property type="entry name" value="ATPase_NBD"/>
</dbReference>
<protein>
    <recommendedName>
        <fullName evidence="15 16">Type III pantothenate kinase</fullName>
        <ecNumber evidence="6 16">2.7.1.33</ecNumber>
    </recommendedName>
    <alternativeName>
        <fullName evidence="16">PanK-III</fullName>
    </alternativeName>
    <alternativeName>
        <fullName evidence="16">Pantothenic acid kinase</fullName>
    </alternativeName>
</protein>
<keyword evidence="10 16" id="KW-0418">Kinase</keyword>
<dbReference type="Pfam" id="PF03309">
    <property type="entry name" value="Pan_kinase"/>
    <property type="match status" value="1"/>
</dbReference>
<evidence type="ECO:0000256" key="14">
    <source>
        <dbReference type="ARBA" id="ARBA00038036"/>
    </source>
</evidence>
<evidence type="ECO:0000256" key="9">
    <source>
        <dbReference type="ARBA" id="ARBA00022741"/>
    </source>
</evidence>
<feature type="binding site" evidence="16">
    <location>
        <position position="126"/>
    </location>
    <ligand>
        <name>K(+)</name>
        <dbReference type="ChEBI" id="CHEBI:29103"/>
    </ligand>
</feature>
<evidence type="ECO:0000313" key="17">
    <source>
        <dbReference type="EMBL" id="SZD71315.1"/>
    </source>
</evidence>
<dbReference type="PANTHER" id="PTHR34265">
    <property type="entry name" value="TYPE III PANTOTHENATE KINASE"/>
    <property type="match status" value="1"/>
</dbReference>
<feature type="binding site" evidence="16">
    <location>
        <begin position="104"/>
        <end position="107"/>
    </location>
    <ligand>
        <name>substrate</name>
    </ligand>
</feature>
<keyword evidence="8 16" id="KW-0808">Transferase</keyword>
<evidence type="ECO:0000256" key="1">
    <source>
        <dbReference type="ARBA" id="ARBA00001206"/>
    </source>
</evidence>
<name>A0A383TUS6_9FLAO</name>
<keyword evidence="11 16" id="KW-0067">ATP-binding</keyword>
<reference evidence="17 18" key="1">
    <citation type="submission" date="2018-09" db="EMBL/GenBank/DDBJ databases">
        <authorList>
            <consortium name="Pathogen Informatics"/>
        </authorList>
    </citation>
    <scope>NUCLEOTIDE SEQUENCE [LARGE SCALE GENOMIC DNA]</scope>
    <source>
        <strain evidence="17 18">OH-22767</strain>
    </source>
</reference>
<evidence type="ECO:0000256" key="11">
    <source>
        <dbReference type="ARBA" id="ARBA00022840"/>
    </source>
</evidence>
<evidence type="ECO:0000256" key="3">
    <source>
        <dbReference type="ARBA" id="ARBA00004496"/>
    </source>
</evidence>
<sequence length="255" mass="28211">MLLAVNIGNSNIRFGVKKDEDVFLSWTVNTKPYKTRDELFVIFRNMYEHYACEIKDFTGIVIGSVVPHQTEIIASALQEIHQINPLVVDRNTPSNVIQHSNQMGTDLYANAVAAQSLYKGKKIVVDFGTALTVTGVDEKGEVLGVIIAPGVITSLDALIGNTAQLPDIELKPPKSILGRDTETCMQSGIVYGYIGMVEGFIQRVNQELKDNCTVISTGGLGHIYKPLTSYIHFDDKLHTIKGLCFLYEFLQSNSR</sequence>
<evidence type="ECO:0000256" key="5">
    <source>
        <dbReference type="ARBA" id="ARBA00011738"/>
    </source>
</evidence>
<dbReference type="UniPathway" id="UPA00241">
    <property type="reaction ID" value="UER00352"/>
</dbReference>
<dbReference type="Gene3D" id="3.30.420.40">
    <property type="match status" value="2"/>
</dbReference>
<comment type="subunit">
    <text evidence="5 16">Homodimer.</text>
</comment>
<evidence type="ECO:0000256" key="16">
    <source>
        <dbReference type="HAMAP-Rule" id="MF_01274"/>
    </source>
</evidence>
<evidence type="ECO:0000256" key="8">
    <source>
        <dbReference type="ARBA" id="ARBA00022679"/>
    </source>
</evidence>
<evidence type="ECO:0000256" key="4">
    <source>
        <dbReference type="ARBA" id="ARBA00005225"/>
    </source>
</evidence>
<keyword evidence="7 16" id="KW-0963">Cytoplasm</keyword>
<dbReference type="InterPro" id="IPR004619">
    <property type="entry name" value="Type_III_PanK"/>
</dbReference>
<feature type="active site" description="Proton acceptor" evidence="16">
    <location>
        <position position="106"/>
    </location>
</feature>
<dbReference type="GO" id="GO:0005524">
    <property type="term" value="F:ATP binding"/>
    <property type="evidence" value="ECO:0007669"/>
    <property type="project" value="UniProtKB-UniRule"/>
</dbReference>
<comment type="function">
    <text evidence="16">Catalyzes the phosphorylation of pantothenate (Pan), the first step in CoA biosynthesis.</text>
</comment>
<dbReference type="NCBIfam" id="TIGR00671">
    <property type="entry name" value="baf"/>
    <property type="match status" value="1"/>
</dbReference>
<comment type="pathway">
    <text evidence="4 16">Cofactor biosynthesis; coenzyme A biosynthesis; CoA from (R)-pantothenate: step 1/5.</text>
</comment>
<evidence type="ECO:0000313" key="18">
    <source>
        <dbReference type="Proteomes" id="UP000262142"/>
    </source>
</evidence>
<keyword evidence="12 16" id="KW-0630">Potassium</keyword>
<keyword evidence="9 16" id="KW-0547">Nucleotide-binding</keyword>
<dbReference type="OrthoDB" id="9804707at2"/>
<evidence type="ECO:0000256" key="7">
    <source>
        <dbReference type="ARBA" id="ARBA00022490"/>
    </source>
</evidence>
<accession>A0A383TUS6</accession>
<dbReference type="SUPFAM" id="SSF53067">
    <property type="entry name" value="Actin-like ATPase domain"/>
    <property type="match status" value="2"/>
</dbReference>
<evidence type="ECO:0000256" key="15">
    <source>
        <dbReference type="ARBA" id="ARBA00040883"/>
    </source>
</evidence>
<dbReference type="RefSeq" id="WP_119057348.1">
    <property type="nucleotide sequence ID" value="NZ_UNSC01000001.1"/>
</dbReference>
<comment type="caution">
    <text evidence="16">Lacks conserved residue(s) required for the propagation of feature annotation.</text>
</comment>
<dbReference type="PANTHER" id="PTHR34265:SF1">
    <property type="entry name" value="TYPE III PANTOTHENATE KINASE"/>
    <property type="match status" value="1"/>
</dbReference>
<dbReference type="GO" id="GO:0005737">
    <property type="term" value="C:cytoplasm"/>
    <property type="evidence" value="ECO:0007669"/>
    <property type="project" value="UniProtKB-SubCell"/>
</dbReference>
<dbReference type="GO" id="GO:0015937">
    <property type="term" value="P:coenzyme A biosynthetic process"/>
    <property type="evidence" value="ECO:0007669"/>
    <property type="project" value="UniProtKB-UniRule"/>
</dbReference>
<keyword evidence="13 16" id="KW-0173">Coenzyme A biosynthesis</keyword>
<dbReference type="CDD" id="cd24015">
    <property type="entry name" value="ASKHA_NBD_PanK-III"/>
    <property type="match status" value="1"/>
</dbReference>
<evidence type="ECO:0000256" key="2">
    <source>
        <dbReference type="ARBA" id="ARBA00001958"/>
    </source>
</evidence>
<comment type="similarity">
    <text evidence="14 16">Belongs to the type III pantothenate kinase family.</text>
</comment>